<reference evidence="4" key="1">
    <citation type="journal article" date="2012" name="PLoS Genet.">
        <title>The genomes of the fungal plant pathogens Cladosporium fulvum and Dothistroma septosporum reveal adaptation to different hosts and lifestyles but also signatures of common ancestry.</title>
        <authorList>
            <person name="de Wit P.J.G.M."/>
            <person name="van der Burgt A."/>
            <person name="Oekmen B."/>
            <person name="Stergiopoulos I."/>
            <person name="Abd-Elsalam K.A."/>
            <person name="Aerts A.L."/>
            <person name="Bahkali A.H."/>
            <person name="Beenen H.G."/>
            <person name="Chettri P."/>
            <person name="Cox M.P."/>
            <person name="Datema E."/>
            <person name="de Vries R.P."/>
            <person name="Dhillon B."/>
            <person name="Ganley A.R."/>
            <person name="Griffiths S.A."/>
            <person name="Guo Y."/>
            <person name="Hamelin R.C."/>
            <person name="Henrissat B."/>
            <person name="Kabir M.S."/>
            <person name="Jashni M.K."/>
            <person name="Kema G."/>
            <person name="Klaubauf S."/>
            <person name="Lapidus A."/>
            <person name="Levasseur A."/>
            <person name="Lindquist E."/>
            <person name="Mehrabi R."/>
            <person name="Ohm R.A."/>
            <person name="Owen T.J."/>
            <person name="Salamov A."/>
            <person name="Schwelm A."/>
            <person name="Schijlen E."/>
            <person name="Sun H."/>
            <person name="van den Burg H.A."/>
            <person name="van Ham R.C.H.J."/>
            <person name="Zhang S."/>
            <person name="Goodwin S.B."/>
            <person name="Grigoriev I.V."/>
            <person name="Collemare J."/>
            <person name="Bradshaw R.E."/>
        </authorList>
    </citation>
    <scope>NUCLEOTIDE SEQUENCE [LARGE SCALE GENOMIC DNA]</scope>
    <source>
        <strain evidence="4">NZE10 / CBS 128990</strain>
    </source>
</reference>
<keyword evidence="4" id="KW-1185">Reference proteome</keyword>
<keyword evidence="2" id="KW-0472">Membrane</keyword>
<feature type="transmembrane region" description="Helical" evidence="2">
    <location>
        <begin position="118"/>
        <end position="144"/>
    </location>
</feature>
<feature type="transmembrane region" description="Helical" evidence="2">
    <location>
        <begin position="37"/>
        <end position="62"/>
    </location>
</feature>
<feature type="compositionally biased region" description="Polar residues" evidence="1">
    <location>
        <begin position="238"/>
        <end position="252"/>
    </location>
</feature>
<keyword evidence="2" id="KW-0812">Transmembrane</keyword>
<gene>
    <name evidence="3" type="ORF">DOTSEDRAFT_73744</name>
</gene>
<organism evidence="3 4">
    <name type="scientific">Dothistroma septosporum (strain NZE10 / CBS 128990)</name>
    <name type="common">Red band needle blight fungus</name>
    <name type="synonym">Mycosphaerella pini</name>
    <dbReference type="NCBI Taxonomy" id="675120"/>
    <lineage>
        <taxon>Eukaryota</taxon>
        <taxon>Fungi</taxon>
        <taxon>Dikarya</taxon>
        <taxon>Ascomycota</taxon>
        <taxon>Pezizomycotina</taxon>
        <taxon>Dothideomycetes</taxon>
        <taxon>Dothideomycetidae</taxon>
        <taxon>Mycosphaerellales</taxon>
        <taxon>Mycosphaerellaceae</taxon>
        <taxon>Dothistroma</taxon>
    </lineage>
</organism>
<accession>N1PH16</accession>
<evidence type="ECO:0000313" key="4">
    <source>
        <dbReference type="Proteomes" id="UP000016933"/>
    </source>
</evidence>
<proteinExistence type="predicted"/>
<dbReference type="Proteomes" id="UP000016933">
    <property type="component" value="Unassembled WGS sequence"/>
</dbReference>
<keyword evidence="2" id="KW-1133">Transmembrane helix</keyword>
<evidence type="ECO:0000256" key="2">
    <source>
        <dbReference type="SAM" id="Phobius"/>
    </source>
</evidence>
<dbReference type="HOGENOM" id="CLU_082451_0_0_1"/>
<dbReference type="OMA" id="FMSISHY"/>
<feature type="region of interest" description="Disordered" evidence="1">
    <location>
        <begin position="228"/>
        <end position="271"/>
    </location>
</feature>
<feature type="transmembrane region" description="Helical" evidence="2">
    <location>
        <begin position="82"/>
        <end position="106"/>
    </location>
</feature>
<dbReference type="AlphaFoldDB" id="N1PH16"/>
<dbReference type="eggNOG" id="ENOG502RY6P">
    <property type="taxonomic scope" value="Eukaryota"/>
</dbReference>
<evidence type="ECO:0000256" key="1">
    <source>
        <dbReference type="SAM" id="MobiDB-lite"/>
    </source>
</evidence>
<dbReference type="EMBL" id="KB446542">
    <property type="protein sequence ID" value="EME41429.1"/>
    <property type="molecule type" value="Genomic_DNA"/>
</dbReference>
<evidence type="ECO:0000313" key="3">
    <source>
        <dbReference type="EMBL" id="EME41429.1"/>
    </source>
</evidence>
<protein>
    <recommendedName>
        <fullName evidence="5">MARVEL domain-containing protein</fullName>
    </recommendedName>
</protein>
<feature type="transmembrane region" description="Helical" evidence="2">
    <location>
        <begin position="188"/>
        <end position="210"/>
    </location>
</feature>
<dbReference type="OrthoDB" id="3596006at2759"/>
<name>N1PH16_DOTSN</name>
<reference evidence="3 4" key="2">
    <citation type="journal article" date="2012" name="PLoS Pathog.">
        <title>Diverse lifestyles and strategies of plant pathogenesis encoded in the genomes of eighteen Dothideomycetes fungi.</title>
        <authorList>
            <person name="Ohm R.A."/>
            <person name="Feau N."/>
            <person name="Henrissat B."/>
            <person name="Schoch C.L."/>
            <person name="Horwitz B.A."/>
            <person name="Barry K.W."/>
            <person name="Condon B.J."/>
            <person name="Copeland A.C."/>
            <person name="Dhillon B."/>
            <person name="Glaser F."/>
            <person name="Hesse C.N."/>
            <person name="Kosti I."/>
            <person name="LaButti K."/>
            <person name="Lindquist E.A."/>
            <person name="Lucas S."/>
            <person name="Salamov A.A."/>
            <person name="Bradshaw R.E."/>
            <person name="Ciuffetti L."/>
            <person name="Hamelin R.C."/>
            <person name="Kema G.H.J."/>
            <person name="Lawrence C."/>
            <person name="Scott J.A."/>
            <person name="Spatafora J.W."/>
            <person name="Turgeon B.G."/>
            <person name="de Wit P.J.G.M."/>
            <person name="Zhong S."/>
            <person name="Goodwin S.B."/>
            <person name="Grigoriev I.V."/>
        </authorList>
    </citation>
    <scope>NUCLEOTIDE SEQUENCE [LARGE SCALE GENOMIC DNA]</scope>
    <source>
        <strain evidence="4">NZE10 / CBS 128990</strain>
    </source>
</reference>
<sequence length="271" mass="30029">MAPPVIWGLDLGEMQWYKFGSNYMFKNKDYHLRRTKFIVYQCALIFCVVSESLGTAALSDMLDAQDFVKRLDHNVYVYNNDYIGVASFNIFAGVFVAFIFGAAFFFDLFWPARKESKAVMLAWQICGVLSVAFMTGTAFALTVITAMRCQYFRPADGVPFSKAYGQSLLSQFKKDGGTPLCYRDNGRAVAAVVFVWLGFLSVVGSCILLFMSISHYKTLGPYSKRGQPAMVEKDAETGNASELETDNRTPQQPAAVHHAPVANEQVDGAAA</sequence>
<evidence type="ECO:0008006" key="5">
    <source>
        <dbReference type="Google" id="ProtNLM"/>
    </source>
</evidence>